<feature type="compositionally biased region" description="Basic and acidic residues" evidence="1">
    <location>
        <begin position="693"/>
        <end position="702"/>
    </location>
</feature>
<keyword evidence="2" id="KW-1133">Transmembrane helix</keyword>
<feature type="compositionally biased region" description="Polar residues" evidence="1">
    <location>
        <begin position="638"/>
        <end position="660"/>
    </location>
</feature>
<feature type="region of interest" description="Disordered" evidence="1">
    <location>
        <begin position="633"/>
        <end position="702"/>
    </location>
</feature>
<evidence type="ECO:0000256" key="2">
    <source>
        <dbReference type="SAM" id="Phobius"/>
    </source>
</evidence>
<evidence type="ECO:0000313" key="3">
    <source>
        <dbReference type="EMBL" id="JAP90188.1"/>
    </source>
</evidence>
<proteinExistence type="predicted"/>
<name>A0A146K140_9EUKA</name>
<keyword evidence="2" id="KW-0812">Transmembrane</keyword>
<dbReference type="EMBL" id="GDID01006418">
    <property type="protein sequence ID" value="JAP90188.1"/>
    <property type="molecule type" value="Transcribed_RNA"/>
</dbReference>
<gene>
    <name evidence="3" type="ORF">TPC1_30317</name>
</gene>
<feature type="transmembrane region" description="Helical" evidence="2">
    <location>
        <begin position="538"/>
        <end position="562"/>
    </location>
</feature>
<feature type="non-terminal residue" evidence="3">
    <location>
        <position position="1"/>
    </location>
</feature>
<dbReference type="AlphaFoldDB" id="A0A146K140"/>
<keyword evidence="2" id="KW-0472">Membrane</keyword>
<evidence type="ECO:0008006" key="4">
    <source>
        <dbReference type="Google" id="ProtNLM"/>
    </source>
</evidence>
<evidence type="ECO:0000256" key="1">
    <source>
        <dbReference type="SAM" id="MobiDB-lite"/>
    </source>
</evidence>
<organism evidence="3">
    <name type="scientific">Trepomonas sp. PC1</name>
    <dbReference type="NCBI Taxonomy" id="1076344"/>
    <lineage>
        <taxon>Eukaryota</taxon>
        <taxon>Metamonada</taxon>
        <taxon>Diplomonadida</taxon>
        <taxon>Hexamitidae</taxon>
        <taxon>Hexamitinae</taxon>
        <taxon>Trepomonas</taxon>
    </lineage>
</organism>
<protein>
    <recommendedName>
        <fullName evidence="4">Transmembrane protein</fullName>
    </recommendedName>
</protein>
<reference evidence="3" key="1">
    <citation type="submission" date="2015-07" db="EMBL/GenBank/DDBJ databases">
        <title>Adaptation to a free-living lifestyle via gene acquisitions in the diplomonad Trepomonas sp. PC1.</title>
        <authorList>
            <person name="Xu F."/>
            <person name="Jerlstrom-Hultqvist J."/>
            <person name="Kolisko M."/>
            <person name="Simpson A.G.B."/>
            <person name="Roger A.J."/>
            <person name="Svard S.G."/>
            <person name="Andersson J.O."/>
        </authorList>
    </citation>
    <scope>NUCLEOTIDE SEQUENCE</scope>
    <source>
        <strain evidence="3">PC1</strain>
    </source>
</reference>
<accession>A0A146K140</accession>
<sequence length="702" mass="78913">VMYSENGMTKEIHYTSFTVTSADETYPAGFPLSACQANLNCQSNDLGSIVVKTLQLQAKYDGGLLYNVKFNVSCTQYTFSNVNSFSVLLSERLTKQCTYSSVYGVNSSTISGNTVFVSLNTLPKNLFVSRVFSNDTLEQTIYQFLDNYSIPSISVSSPITGPTTVKYTLSKFIDIDDEVYSTSQQLIAGDGYSPFVSQLDLNALLQTLKTTYQILNFFNSTDVYGITYNVSCVNANFTNVITQIVLDSPPRCNFTTTSAQILQQTVQGSSFVILLSKFVEQFVQFKQDSYACYQQKDYQSLALIPPYKAYVNGVLIMDVTEQPTNMQQLLSDSLTGQEQIYTALVQISCEGCQTNLTFLRNSQIVFQQTNKQFNSSIQTLNWYLHEYQLVVGDEVQFSVNQQTFRFKYTGLEFSPPYLFTNMGQATPKVVGLMKVDLSAVDCAVDSVLFAVGTINQNFTFKRNCQMTIYWTQFQLQENDIITASVQLQTVNETKNIQFTQNLTSGQISMINQDLSQPQVLAMIWFLQDGVVESNKVTVMMASTIGVIAILTIIIILLLAMLIKRSAKHKINKTTFLQDTRLKSSLQDSQLGAEKLLKPVSKQAISRGKQLRPLSTKIHRLENEFQQNPVELNDGNGFFLTQSEPQNQQTLSNSQVPNYTEDQSKKIAESGLVNGETIDNQEKERRRKKKKHQKNEENSADGK</sequence>